<reference evidence="2 3" key="1">
    <citation type="submission" date="2017-04" db="EMBL/GenBank/DDBJ databases">
        <title>A new member of the family Flavobacteriaceae isolated from ascidians.</title>
        <authorList>
            <person name="Chen L."/>
        </authorList>
    </citation>
    <scope>NUCLEOTIDE SEQUENCE [LARGE SCALE GENOMIC DNA]</scope>
    <source>
        <strain evidence="2 3">HQA918</strain>
    </source>
</reference>
<keyword evidence="1" id="KW-0472">Membrane</keyword>
<keyword evidence="1" id="KW-1133">Transmembrane helix</keyword>
<dbReference type="EMBL" id="NBWU01000001">
    <property type="protein sequence ID" value="PCE66366.1"/>
    <property type="molecule type" value="Genomic_DNA"/>
</dbReference>
<feature type="transmembrane region" description="Helical" evidence="1">
    <location>
        <begin position="27"/>
        <end position="47"/>
    </location>
</feature>
<evidence type="ECO:0000313" key="2">
    <source>
        <dbReference type="EMBL" id="PCE66366.1"/>
    </source>
</evidence>
<dbReference type="AlphaFoldDB" id="A0A2A4GEG1"/>
<feature type="transmembrane region" description="Helical" evidence="1">
    <location>
        <begin position="79"/>
        <end position="98"/>
    </location>
</feature>
<evidence type="ECO:0000256" key="1">
    <source>
        <dbReference type="SAM" id="Phobius"/>
    </source>
</evidence>
<keyword evidence="3" id="KW-1185">Reference proteome</keyword>
<proteinExistence type="predicted"/>
<dbReference type="InterPro" id="IPR053824">
    <property type="entry name" value="DUF7010"/>
</dbReference>
<gene>
    <name evidence="2" type="ORF">B7P33_03460</name>
</gene>
<keyword evidence="1" id="KW-0812">Transmembrane</keyword>
<dbReference type="Pfam" id="PF22765">
    <property type="entry name" value="DUF7010"/>
    <property type="match status" value="1"/>
</dbReference>
<accession>A0A2A4GEG1</accession>
<dbReference type="OrthoDB" id="7630092at2"/>
<comment type="caution">
    <text evidence="2">The sequence shown here is derived from an EMBL/GenBank/DDBJ whole genome shotgun (WGS) entry which is preliminary data.</text>
</comment>
<protein>
    <submittedName>
        <fullName evidence="2">Uncharacterized protein</fullName>
    </submittedName>
</protein>
<dbReference type="RefSeq" id="WP_097441888.1">
    <property type="nucleotide sequence ID" value="NZ_NBWU01000001.1"/>
</dbReference>
<sequence>MKPSFTPFSKEALELGRSTYFVRTNGGISLPIAGFLYWLALGILGFYIKPETWCLTAFFTSGLIFPIGLALSRPFHSNIMLKAPLSGLVMPAMTAMFLSWPMTIAGYLTDMQLVPLFLAIGMSLHWPVIGWMYGSITCTFHAILRVALVTVLWFLEPTERFTFIPLLVSLLYLITVFGLKKEVAQRKRELGNALG</sequence>
<dbReference type="Proteomes" id="UP000219559">
    <property type="component" value="Unassembled WGS sequence"/>
</dbReference>
<evidence type="ECO:0000313" key="3">
    <source>
        <dbReference type="Proteomes" id="UP000219559"/>
    </source>
</evidence>
<feature type="transmembrane region" description="Helical" evidence="1">
    <location>
        <begin position="53"/>
        <end position="72"/>
    </location>
</feature>
<name>A0A2A4GEG1_9FLAO</name>
<feature type="transmembrane region" description="Helical" evidence="1">
    <location>
        <begin position="161"/>
        <end position="179"/>
    </location>
</feature>
<organism evidence="2 3">
    <name type="scientific">Sediminicola luteus</name>
    <dbReference type="NCBI Taxonomy" id="319238"/>
    <lineage>
        <taxon>Bacteria</taxon>
        <taxon>Pseudomonadati</taxon>
        <taxon>Bacteroidota</taxon>
        <taxon>Flavobacteriia</taxon>
        <taxon>Flavobacteriales</taxon>
        <taxon>Flavobacteriaceae</taxon>
        <taxon>Sediminicola</taxon>
    </lineage>
</organism>
<feature type="transmembrane region" description="Helical" evidence="1">
    <location>
        <begin position="131"/>
        <end position="155"/>
    </location>
</feature>